<dbReference type="EMBL" id="AM889285">
    <property type="protein sequence ID" value="CAP56281.1"/>
    <property type="molecule type" value="Genomic_DNA"/>
</dbReference>
<reference evidence="1 2" key="1">
    <citation type="journal article" date="2009" name="BMC Genomics">
        <title>Complete genome sequence of the sugarcane nitrogen-fixing endophyte Gluconacetobacter diazotrophicus Pal5.</title>
        <authorList>
            <person name="Bertalan M."/>
            <person name="Albano R."/>
            <person name="Padua V."/>
            <person name="Rouws L."/>
            <person name="Rojas C."/>
            <person name="Hemerly A."/>
            <person name="Teixeira K."/>
            <person name="Schwab S."/>
            <person name="Araujo J."/>
            <person name="Oliveira A."/>
            <person name="Franca L."/>
            <person name="Magalhaes V."/>
            <person name="Alqueres S."/>
            <person name="Cardoso A."/>
            <person name="Almeida W."/>
            <person name="Loureiro M.M."/>
            <person name="Nogueira E."/>
            <person name="Cidade D."/>
            <person name="Oliveira D."/>
            <person name="Simao T."/>
            <person name="Macedo J."/>
            <person name="Valadao A."/>
            <person name="Dreschsel M."/>
            <person name="Freitas F."/>
            <person name="Vidal M."/>
            <person name="Guedes H."/>
            <person name="Rodrigues E."/>
            <person name="Meneses C."/>
            <person name="Brioso P."/>
            <person name="Pozzer L."/>
            <person name="Figueiredo D."/>
            <person name="Montano H."/>
            <person name="Junior J."/>
            <person name="Filho G."/>
            <person name="Flores V."/>
            <person name="Ferreira B."/>
            <person name="Branco A."/>
            <person name="Gonzalez P."/>
            <person name="Guillobel H."/>
            <person name="Lemos M."/>
            <person name="Seibel L."/>
            <person name="Macedo J."/>
            <person name="Alves-Ferreira M."/>
            <person name="Sachetto-Martins G."/>
            <person name="Coelho A."/>
            <person name="Santos E."/>
            <person name="Amaral G."/>
            <person name="Neves A."/>
            <person name="Pacheco A.B."/>
            <person name="Carvalho D."/>
            <person name="Lery L."/>
            <person name="Bisch P."/>
            <person name="Rossle S.C."/>
            <person name="Urmenyi T."/>
            <person name="Kruger W.V."/>
            <person name="Martins O."/>
            <person name="Baldani J.I."/>
            <person name="Ferreira P.C."/>
        </authorList>
    </citation>
    <scope>NUCLEOTIDE SEQUENCE [LARGE SCALE GENOMIC DNA]</scope>
    <source>
        <strain evidence="2">ATCC 49037 / DSM 5601 / CCUG 37298 / CIP 103539 / LMG 7603 / PAl5</strain>
    </source>
</reference>
<name>A9HMA1_GLUDA</name>
<evidence type="ECO:0000313" key="1">
    <source>
        <dbReference type="EMBL" id="CAP56281.1"/>
    </source>
</evidence>
<evidence type="ECO:0000313" key="2">
    <source>
        <dbReference type="Proteomes" id="UP000001176"/>
    </source>
</evidence>
<dbReference type="Proteomes" id="UP000001176">
    <property type="component" value="Chromosome"/>
</dbReference>
<dbReference type="AlphaFoldDB" id="A9HMA1"/>
<proteinExistence type="predicted"/>
<dbReference type="KEGG" id="gdi:GDI2338"/>
<protein>
    <submittedName>
        <fullName evidence="1">Uncharacterized protein</fullName>
    </submittedName>
</protein>
<accession>A9HMA1</accession>
<gene>
    <name evidence="1" type="ordered locus">GDI2338</name>
</gene>
<keyword evidence="2" id="KW-1185">Reference proteome</keyword>
<sequence length="101" mass="9476">MTRKTIMKIRMHAPTSTQTRHRTLVRSALAGAGLLALAGCGNPYDPGARAGTGALIGAGGGAAIGGLAGGGGGAAIGALTGGAVGAATGAATTPPPPRRGY</sequence>
<organism evidence="1 2">
    <name type="scientific">Gluconacetobacter diazotrophicus (strain ATCC 49037 / DSM 5601 / CCUG 37298 / CIP 103539 / LMG 7603 / PAl5)</name>
    <dbReference type="NCBI Taxonomy" id="272568"/>
    <lineage>
        <taxon>Bacteria</taxon>
        <taxon>Pseudomonadati</taxon>
        <taxon>Pseudomonadota</taxon>
        <taxon>Alphaproteobacteria</taxon>
        <taxon>Acetobacterales</taxon>
        <taxon>Acetobacteraceae</taxon>
        <taxon>Gluconacetobacter</taxon>
    </lineage>
</organism>